<feature type="binding site" evidence="2">
    <location>
        <position position="199"/>
    </location>
    <ligand>
        <name>Zn(2+)</name>
        <dbReference type="ChEBI" id="CHEBI:29105"/>
    </ligand>
</feature>
<keyword evidence="2" id="KW-0479">Metal-binding</keyword>
<evidence type="ECO:0000259" key="3">
    <source>
        <dbReference type="PROSITE" id="PS50305"/>
    </source>
</evidence>
<keyword evidence="2" id="KW-0862">Zinc</keyword>
<evidence type="ECO:0000313" key="4">
    <source>
        <dbReference type="EMBL" id="OZG62212.1"/>
    </source>
</evidence>
<feature type="binding site" evidence="2">
    <location>
        <position position="203"/>
    </location>
    <ligand>
        <name>Zn(2+)</name>
        <dbReference type="ChEBI" id="CHEBI:29105"/>
    </ligand>
</feature>
<dbReference type="EMBL" id="MWWX01000005">
    <property type="protein sequence ID" value="OZG62212.1"/>
    <property type="molecule type" value="Genomic_DNA"/>
</dbReference>
<evidence type="ECO:0000313" key="5">
    <source>
        <dbReference type="Proteomes" id="UP000216352"/>
    </source>
</evidence>
<dbReference type="AlphaFoldDB" id="A0A261FSQ3"/>
<evidence type="ECO:0000256" key="2">
    <source>
        <dbReference type="PROSITE-ProRule" id="PRU00236"/>
    </source>
</evidence>
<sequence length="342" mass="38507">MPFWTHKRQSAQSGELLDATDLLAAPEPSETGSDDSAFGGSEDVWADADHVGIDLRLGVDDEADADDILAEARELITGSERVLIGAGSGLSTAAGLTYSGERFTRNFGPWIDKYGISDLYSSSFYPYPTDEERWAYWAKHVDLSRYEPPAMPLYRQLLDGVHDKDYFVLTTNVDAQFAKAGFDPFQIFATQGDYGFMQCMRGCHQRVYPLDDLVPRMLERTVDCAIPSDLVPHCPVCGGQMMVHLRCDQYFVQDEAWYEAQRRYNRFIQRLQERPDVPTVLLELGVGWNTPSIIRFPFEAIAAMFDIPLIRINYDDARIDAADVSQGFEIQDDIAAVLSKLL</sequence>
<comment type="caution">
    <text evidence="4">The sequence shown here is derived from an EMBL/GenBank/DDBJ whole genome shotgun (WGS) entry which is preliminary data.</text>
</comment>
<dbReference type="SUPFAM" id="SSF52467">
    <property type="entry name" value="DHS-like NAD/FAD-binding domain"/>
    <property type="match status" value="1"/>
</dbReference>
<organism evidence="4 5">
    <name type="scientific">Bifidobacterium lemurum</name>
    <dbReference type="NCBI Taxonomy" id="1603886"/>
    <lineage>
        <taxon>Bacteria</taxon>
        <taxon>Bacillati</taxon>
        <taxon>Actinomycetota</taxon>
        <taxon>Actinomycetes</taxon>
        <taxon>Bifidobacteriales</taxon>
        <taxon>Bifidobacteriaceae</taxon>
        <taxon>Bifidobacterium</taxon>
    </lineage>
</organism>
<gene>
    <name evidence="4" type="ORF">BLEM_0758</name>
</gene>
<comment type="caution">
    <text evidence="2">Lacks conserved residue(s) required for the propagation of feature annotation.</text>
</comment>
<reference evidence="4 5" key="1">
    <citation type="journal article" date="2017" name="BMC Genomics">
        <title>Comparative genomic and phylogenomic analyses of the Bifidobacteriaceae family.</title>
        <authorList>
            <person name="Lugli G.A."/>
            <person name="Milani C."/>
            <person name="Turroni F."/>
            <person name="Duranti S."/>
            <person name="Mancabelli L."/>
            <person name="Mangifesta M."/>
            <person name="Ferrario C."/>
            <person name="Modesto M."/>
            <person name="Mattarelli P."/>
            <person name="Jiri K."/>
            <person name="van Sinderen D."/>
            <person name="Ventura M."/>
        </authorList>
    </citation>
    <scope>NUCLEOTIDE SEQUENCE [LARGE SCALE GENOMIC DNA]</scope>
    <source>
        <strain evidence="4 5">DSM 28807</strain>
    </source>
</reference>
<dbReference type="InterPro" id="IPR029035">
    <property type="entry name" value="DHS-like_NAD/FAD-binding_dom"/>
</dbReference>
<protein>
    <submittedName>
        <fullName evidence="4">Sir2 silent information regulator family NAD-dependent deacetylase</fullName>
    </submittedName>
</protein>
<keyword evidence="5" id="KW-1185">Reference proteome</keyword>
<accession>A0A261FSQ3</accession>
<dbReference type="Gene3D" id="3.40.50.1220">
    <property type="entry name" value="TPP-binding domain"/>
    <property type="match status" value="1"/>
</dbReference>
<feature type="domain" description="Deacetylase sirtuin-type" evidence="3">
    <location>
        <begin position="62"/>
        <end position="342"/>
    </location>
</feature>
<dbReference type="PROSITE" id="PS50305">
    <property type="entry name" value="SIRTUIN"/>
    <property type="match status" value="1"/>
</dbReference>
<proteinExistence type="predicted"/>
<evidence type="ECO:0000256" key="1">
    <source>
        <dbReference type="ARBA" id="ARBA00023027"/>
    </source>
</evidence>
<dbReference type="Proteomes" id="UP000216352">
    <property type="component" value="Unassembled WGS sequence"/>
</dbReference>
<dbReference type="InterPro" id="IPR026590">
    <property type="entry name" value="Ssirtuin_cat_dom"/>
</dbReference>
<dbReference type="STRING" id="1603886.GCA_001895165_01727"/>
<name>A0A261FSQ3_9BIFI</name>
<dbReference type="OrthoDB" id="3192862at2"/>
<keyword evidence="1" id="KW-0520">NAD</keyword>
<dbReference type="GO" id="GO:0046872">
    <property type="term" value="F:metal ion binding"/>
    <property type="evidence" value="ECO:0007669"/>
    <property type="project" value="UniProtKB-KW"/>
</dbReference>
<dbReference type="RefSeq" id="WP_094725250.1">
    <property type="nucleotide sequence ID" value="NZ_BDIS01000024.1"/>
</dbReference>
<feature type="binding site" evidence="2">
    <location>
        <position position="234"/>
    </location>
    <ligand>
        <name>Zn(2+)</name>
        <dbReference type="ChEBI" id="CHEBI:29105"/>
    </ligand>
</feature>
<feature type="binding site" evidence="2">
    <location>
        <position position="237"/>
    </location>
    <ligand>
        <name>Zn(2+)</name>
        <dbReference type="ChEBI" id="CHEBI:29105"/>
    </ligand>
</feature>